<dbReference type="AlphaFoldDB" id="A0A8J5R848"/>
<name>A0A8J5R848_ZIZPA</name>
<evidence type="ECO:0000313" key="3">
    <source>
        <dbReference type="Proteomes" id="UP000729402"/>
    </source>
</evidence>
<feature type="compositionally biased region" description="Low complexity" evidence="1">
    <location>
        <begin position="1"/>
        <end position="18"/>
    </location>
</feature>
<evidence type="ECO:0000313" key="2">
    <source>
        <dbReference type="EMBL" id="KAG8048551.1"/>
    </source>
</evidence>
<gene>
    <name evidence="2" type="ORF">GUJ93_ZPchr0009g397</name>
</gene>
<sequence length="196" mass="19801">MSALPSTAPSGSASPPRSKLSVSLLPQEVVETPSEAGSRGRAVSGGGVTSAVGASCPVPGAGTAKSGRGSGTTGGSPDSSRAPSLEHPLRVGGGGVTRGKPPRALRYLLLLGGALRGEAAVWVGHFPLRGSPEGLPLRKWWGRELERPPHPAEPFPGTHQLQPPSAFAGVGAPRIRSVMRATSSRVRATSDPAFGG</sequence>
<reference evidence="2" key="2">
    <citation type="submission" date="2021-02" db="EMBL/GenBank/DDBJ databases">
        <authorList>
            <person name="Kimball J.A."/>
            <person name="Haas M.W."/>
            <person name="Macchietto M."/>
            <person name="Kono T."/>
            <person name="Duquette J."/>
            <person name="Shao M."/>
        </authorList>
    </citation>
    <scope>NUCLEOTIDE SEQUENCE</scope>
    <source>
        <tissue evidence="2">Fresh leaf tissue</tissue>
    </source>
</reference>
<dbReference type="Proteomes" id="UP000729402">
    <property type="component" value="Unassembled WGS sequence"/>
</dbReference>
<reference evidence="2" key="1">
    <citation type="journal article" date="2021" name="bioRxiv">
        <title>Whole Genome Assembly and Annotation of Northern Wild Rice, Zizania palustris L., Supports a Whole Genome Duplication in the Zizania Genus.</title>
        <authorList>
            <person name="Haas M."/>
            <person name="Kono T."/>
            <person name="Macchietto M."/>
            <person name="Millas R."/>
            <person name="McGilp L."/>
            <person name="Shao M."/>
            <person name="Duquette J."/>
            <person name="Hirsch C.N."/>
            <person name="Kimball J."/>
        </authorList>
    </citation>
    <scope>NUCLEOTIDE SEQUENCE</scope>
    <source>
        <tissue evidence="2">Fresh leaf tissue</tissue>
    </source>
</reference>
<feature type="compositionally biased region" description="Low complexity" evidence="1">
    <location>
        <begin position="49"/>
        <end position="67"/>
    </location>
</feature>
<feature type="region of interest" description="Disordered" evidence="1">
    <location>
        <begin position="1"/>
        <end position="98"/>
    </location>
</feature>
<protein>
    <submittedName>
        <fullName evidence="2">Uncharacterized protein</fullName>
    </submittedName>
</protein>
<comment type="caution">
    <text evidence="2">The sequence shown here is derived from an EMBL/GenBank/DDBJ whole genome shotgun (WGS) entry which is preliminary data.</text>
</comment>
<accession>A0A8J5R848</accession>
<evidence type="ECO:0000256" key="1">
    <source>
        <dbReference type="SAM" id="MobiDB-lite"/>
    </source>
</evidence>
<dbReference type="EMBL" id="JAAALK010000289">
    <property type="protein sequence ID" value="KAG8048551.1"/>
    <property type="molecule type" value="Genomic_DNA"/>
</dbReference>
<organism evidence="2 3">
    <name type="scientific">Zizania palustris</name>
    <name type="common">Northern wild rice</name>
    <dbReference type="NCBI Taxonomy" id="103762"/>
    <lineage>
        <taxon>Eukaryota</taxon>
        <taxon>Viridiplantae</taxon>
        <taxon>Streptophyta</taxon>
        <taxon>Embryophyta</taxon>
        <taxon>Tracheophyta</taxon>
        <taxon>Spermatophyta</taxon>
        <taxon>Magnoliopsida</taxon>
        <taxon>Liliopsida</taxon>
        <taxon>Poales</taxon>
        <taxon>Poaceae</taxon>
        <taxon>BOP clade</taxon>
        <taxon>Oryzoideae</taxon>
        <taxon>Oryzeae</taxon>
        <taxon>Zizaniinae</taxon>
        <taxon>Zizania</taxon>
    </lineage>
</organism>
<keyword evidence="3" id="KW-1185">Reference proteome</keyword>
<proteinExistence type="predicted"/>